<dbReference type="GO" id="GO:0034080">
    <property type="term" value="P:CENP-A containing chromatin assembly"/>
    <property type="evidence" value="ECO:0007669"/>
    <property type="project" value="InterPro"/>
</dbReference>
<feature type="coiled-coil region" evidence="1">
    <location>
        <begin position="6"/>
        <end position="33"/>
    </location>
</feature>
<feature type="non-terminal residue" evidence="2">
    <location>
        <position position="287"/>
    </location>
</feature>
<dbReference type="Proteomes" id="UP000532437">
    <property type="component" value="Unassembled WGS sequence"/>
</dbReference>
<organism evidence="2 3">
    <name type="scientific">Erythrocercus mccallii</name>
    <dbReference type="NCBI Taxonomy" id="107208"/>
    <lineage>
        <taxon>Eukaryota</taxon>
        <taxon>Metazoa</taxon>
        <taxon>Chordata</taxon>
        <taxon>Craniata</taxon>
        <taxon>Vertebrata</taxon>
        <taxon>Euteleostomi</taxon>
        <taxon>Archelosauria</taxon>
        <taxon>Archosauria</taxon>
        <taxon>Dinosauria</taxon>
        <taxon>Saurischia</taxon>
        <taxon>Theropoda</taxon>
        <taxon>Coelurosauria</taxon>
        <taxon>Aves</taxon>
        <taxon>Neognathae</taxon>
        <taxon>Neoaves</taxon>
        <taxon>Telluraves</taxon>
        <taxon>Australaves</taxon>
        <taxon>Passeriformes</taxon>
        <taxon>Corvoidea</taxon>
        <taxon>Dicruridae</taxon>
        <taxon>Erythrocercus</taxon>
    </lineage>
</organism>
<keyword evidence="3" id="KW-1185">Reference proteome</keyword>
<dbReference type="Pfam" id="PF13096">
    <property type="entry name" value="CENP-P"/>
    <property type="match status" value="1"/>
</dbReference>
<dbReference type="PANTHER" id="PTHR28577">
    <property type="entry name" value="CENTROMERE PROTEIN P"/>
    <property type="match status" value="1"/>
</dbReference>
<comment type="caution">
    <text evidence="2">The sequence shown here is derived from an EMBL/GenBank/DDBJ whole genome shotgun (WGS) entry which is preliminary data.</text>
</comment>
<proteinExistence type="predicted"/>
<protein>
    <submittedName>
        <fullName evidence="2">CENPP protein</fullName>
    </submittedName>
</protein>
<keyword evidence="1" id="KW-0175">Coiled coil</keyword>
<reference evidence="2 3" key="1">
    <citation type="submission" date="2019-09" db="EMBL/GenBank/DDBJ databases">
        <title>Bird 10,000 Genomes (B10K) Project - Family phase.</title>
        <authorList>
            <person name="Zhang G."/>
        </authorList>
    </citation>
    <scope>NUCLEOTIDE SEQUENCE [LARGE SCALE GENOMIC DNA]</scope>
    <source>
        <strain evidence="2">B10K-DU-002-60</strain>
        <tissue evidence="2">Muscle</tissue>
    </source>
</reference>
<dbReference type="AlphaFoldDB" id="A0A7K5PUQ5"/>
<evidence type="ECO:0000313" key="3">
    <source>
        <dbReference type="Proteomes" id="UP000532437"/>
    </source>
</evidence>
<dbReference type="GO" id="GO:0005634">
    <property type="term" value="C:nucleus"/>
    <property type="evidence" value="ECO:0007669"/>
    <property type="project" value="TreeGrafter"/>
</dbReference>
<dbReference type="EMBL" id="VZRG01002252">
    <property type="protein sequence ID" value="NWT58774.1"/>
    <property type="molecule type" value="Genomic_DNA"/>
</dbReference>
<evidence type="ECO:0000256" key="1">
    <source>
        <dbReference type="SAM" id="Coils"/>
    </source>
</evidence>
<accession>A0A7K5PUQ5</accession>
<dbReference type="GO" id="GO:0000775">
    <property type="term" value="C:chromosome, centromeric region"/>
    <property type="evidence" value="ECO:0007669"/>
    <property type="project" value="InterPro"/>
</dbReference>
<sequence length="287" mass="32786">MDKSSSQADEEEIQALEEEIRLLTEEYEDVLQESTFFPDEEMLESIKSFQGETQGEATGHESLSDLKAELESLERDLSFLTAFTGFHFTSHSKKTVERTKNGILQKHRLSGKCHSMSFQLEFQLLEMPNNEEVSAVVSDLSIVMESREDSNMSKFVSRIEECGDLQTFFTSLSTYAEWYEHRRHTFLHFKAKYPDIVALPEGVLGDFLILRNPKVSGFELMIVWKIHLDEEGTTTPVLDLLPKVPEQVMEQRMTTVESIPGCFRSVLRLFGIEAAIESLIKVLGSEK</sequence>
<feature type="non-terminal residue" evidence="2">
    <location>
        <position position="1"/>
    </location>
</feature>
<name>A0A7K5PUQ5_9CORV</name>
<evidence type="ECO:0000313" key="2">
    <source>
        <dbReference type="EMBL" id="NWT58774.1"/>
    </source>
</evidence>
<dbReference type="PANTHER" id="PTHR28577:SF1">
    <property type="entry name" value="CENTROMERE PROTEIN P"/>
    <property type="match status" value="1"/>
</dbReference>
<gene>
    <name evidence="2" type="primary">Cenpp</name>
    <name evidence="2" type="ORF">ERYMCC_R11698</name>
</gene>
<dbReference type="InterPro" id="IPR027801">
    <property type="entry name" value="CENP-P"/>
</dbReference>